<evidence type="ECO:0000313" key="2">
    <source>
        <dbReference type="Proteomes" id="UP001057455"/>
    </source>
</evidence>
<accession>A0A9W5TBR8</accession>
<reference evidence="1" key="1">
    <citation type="submission" date="2019-12" db="EMBL/GenBank/DDBJ databases">
        <title>Genome sequence of Babesia ovis.</title>
        <authorList>
            <person name="Yamagishi J."/>
            <person name="Sevinc F."/>
            <person name="Xuan X."/>
        </authorList>
    </citation>
    <scope>NUCLEOTIDE SEQUENCE</scope>
    <source>
        <strain evidence="1">Selcuk</strain>
    </source>
</reference>
<sequence>MATPSEAHVDIESLSHVASLFSDGFLRFTPKDRIERDIFSNAVNLIVENVNYFTIYDWRGVMRLYFATKYGGSHRRPVGDLSKYKAPSLGSLEYFDISRQFRVIDPDIFECTSSYYLERKGPELVISQFNASQHKPAGGLRLTFLDRTHAHSRIINAISYPQLEPSKWIMVSPPNTTDRDVKYSIPSEEHITQPSLQRQLNMIDNAEIPLPDLMISVQAKFSDILLHCISRIYMKWLMLIFCVLPFFSKMHIDHYIDVKLVFRSIIKRINSIWFYGMGIIHPFGPCGLPPWFLACAELHECFSLSQADFWKCVDDFYHCQRRNGK</sequence>
<name>A0A9W5TBR8_BABOV</name>
<dbReference type="AlphaFoldDB" id="A0A9W5TBR8"/>
<keyword evidence="2" id="KW-1185">Reference proteome</keyword>
<protein>
    <submittedName>
        <fullName evidence="1">Anaphase-promoting complex subunit 2, putative</fullName>
    </submittedName>
</protein>
<gene>
    <name evidence="1" type="ORF">BaOVIS_024490</name>
</gene>
<organism evidence="1 2">
    <name type="scientific">Babesia ovis</name>
    <dbReference type="NCBI Taxonomy" id="5869"/>
    <lineage>
        <taxon>Eukaryota</taxon>
        <taxon>Sar</taxon>
        <taxon>Alveolata</taxon>
        <taxon>Apicomplexa</taxon>
        <taxon>Aconoidasida</taxon>
        <taxon>Piroplasmida</taxon>
        <taxon>Babesiidae</taxon>
        <taxon>Babesia</taxon>
    </lineage>
</organism>
<evidence type="ECO:0000313" key="1">
    <source>
        <dbReference type="EMBL" id="GFE55045.1"/>
    </source>
</evidence>
<proteinExistence type="predicted"/>
<dbReference type="Proteomes" id="UP001057455">
    <property type="component" value="Unassembled WGS sequence"/>
</dbReference>
<dbReference type="EMBL" id="BLIY01000017">
    <property type="protein sequence ID" value="GFE55045.1"/>
    <property type="molecule type" value="Genomic_DNA"/>
</dbReference>
<comment type="caution">
    <text evidence="1">The sequence shown here is derived from an EMBL/GenBank/DDBJ whole genome shotgun (WGS) entry which is preliminary data.</text>
</comment>
<dbReference type="OrthoDB" id="365641at2759"/>